<evidence type="ECO:0000256" key="1">
    <source>
        <dbReference type="ARBA" id="ARBA00022729"/>
    </source>
</evidence>
<evidence type="ECO:0000313" key="6">
    <source>
        <dbReference type="EMBL" id="CAD7635548.1"/>
    </source>
</evidence>
<dbReference type="GO" id="GO:0008046">
    <property type="term" value="F:axon guidance receptor activity"/>
    <property type="evidence" value="ECO:0007669"/>
    <property type="project" value="TreeGrafter"/>
</dbReference>
<dbReference type="SUPFAM" id="SSF48726">
    <property type="entry name" value="Immunoglobulin"/>
    <property type="match status" value="2"/>
</dbReference>
<reference evidence="6" key="1">
    <citation type="submission" date="2020-11" db="EMBL/GenBank/DDBJ databases">
        <authorList>
            <person name="Tran Van P."/>
        </authorList>
    </citation>
    <scope>NUCLEOTIDE SEQUENCE</scope>
</reference>
<dbReference type="Pfam" id="PF07679">
    <property type="entry name" value="I-set"/>
    <property type="match status" value="1"/>
</dbReference>
<dbReference type="Proteomes" id="UP000759131">
    <property type="component" value="Unassembled WGS sequence"/>
</dbReference>
<dbReference type="AlphaFoldDB" id="A0A7R9L5N2"/>
<evidence type="ECO:0000256" key="2">
    <source>
        <dbReference type="ARBA" id="ARBA00023157"/>
    </source>
</evidence>
<dbReference type="EMBL" id="CAJPIZ010017134">
    <property type="protein sequence ID" value="CAG2115978.1"/>
    <property type="molecule type" value="Genomic_DNA"/>
</dbReference>
<dbReference type="GO" id="GO:0005886">
    <property type="term" value="C:plasma membrane"/>
    <property type="evidence" value="ECO:0007669"/>
    <property type="project" value="TreeGrafter"/>
</dbReference>
<dbReference type="Gene3D" id="2.60.40.10">
    <property type="entry name" value="Immunoglobulins"/>
    <property type="match status" value="2"/>
</dbReference>
<dbReference type="InterPro" id="IPR036179">
    <property type="entry name" value="Ig-like_dom_sf"/>
</dbReference>
<feature type="non-terminal residue" evidence="6">
    <location>
        <position position="247"/>
    </location>
</feature>
<feature type="domain" description="Ig-like" evidence="5">
    <location>
        <begin position="2"/>
        <end position="116"/>
    </location>
</feature>
<keyword evidence="1" id="KW-0732">Signal</keyword>
<dbReference type="SMART" id="SM00409">
    <property type="entry name" value="IG"/>
    <property type="match status" value="1"/>
</dbReference>
<dbReference type="PANTHER" id="PTHR45080">
    <property type="entry name" value="CONTACTIN 5"/>
    <property type="match status" value="1"/>
</dbReference>
<dbReference type="GO" id="GO:0007156">
    <property type="term" value="P:homophilic cell adhesion via plasma membrane adhesion molecules"/>
    <property type="evidence" value="ECO:0007669"/>
    <property type="project" value="TreeGrafter"/>
</dbReference>
<keyword evidence="3" id="KW-0393">Immunoglobulin domain</keyword>
<keyword evidence="7" id="KW-1185">Reference proteome</keyword>
<evidence type="ECO:0000259" key="5">
    <source>
        <dbReference type="PROSITE" id="PS50835"/>
    </source>
</evidence>
<feature type="region of interest" description="Disordered" evidence="4">
    <location>
        <begin position="202"/>
        <end position="247"/>
    </location>
</feature>
<feature type="compositionally biased region" description="Polar residues" evidence="4">
    <location>
        <begin position="228"/>
        <end position="247"/>
    </location>
</feature>
<dbReference type="InterPro" id="IPR050958">
    <property type="entry name" value="Cell_Adh-Cytoskel_Orgn"/>
</dbReference>
<dbReference type="PROSITE" id="PS50835">
    <property type="entry name" value="IG_LIKE"/>
    <property type="match status" value="1"/>
</dbReference>
<evidence type="ECO:0000256" key="4">
    <source>
        <dbReference type="SAM" id="MobiDB-lite"/>
    </source>
</evidence>
<dbReference type="InterPro" id="IPR003599">
    <property type="entry name" value="Ig_sub"/>
</dbReference>
<dbReference type="InterPro" id="IPR007110">
    <property type="entry name" value="Ig-like_dom"/>
</dbReference>
<dbReference type="GO" id="GO:0050808">
    <property type="term" value="P:synapse organization"/>
    <property type="evidence" value="ECO:0007669"/>
    <property type="project" value="TreeGrafter"/>
</dbReference>
<organism evidence="6">
    <name type="scientific">Medioppia subpectinata</name>
    <dbReference type="NCBI Taxonomy" id="1979941"/>
    <lineage>
        <taxon>Eukaryota</taxon>
        <taxon>Metazoa</taxon>
        <taxon>Ecdysozoa</taxon>
        <taxon>Arthropoda</taxon>
        <taxon>Chelicerata</taxon>
        <taxon>Arachnida</taxon>
        <taxon>Acari</taxon>
        <taxon>Acariformes</taxon>
        <taxon>Sarcoptiformes</taxon>
        <taxon>Oribatida</taxon>
        <taxon>Brachypylina</taxon>
        <taxon>Oppioidea</taxon>
        <taxon>Oppiidae</taxon>
        <taxon>Medioppia</taxon>
    </lineage>
</organism>
<gene>
    <name evidence="6" type="ORF">OSB1V03_LOCUS15939</name>
</gene>
<evidence type="ECO:0000313" key="7">
    <source>
        <dbReference type="Proteomes" id="UP000759131"/>
    </source>
</evidence>
<sequence length="247" mass="27610">MPEVVVKPHDIEINENESGVLVCTAYGSPPPKVSWNITGLQSNVTLKQTLQTVVIEKSSHNSNKSHSDHKKAVNARNITKISQTLYLNEAHGADNGYVVCIAENIVGKSKDSSFLRILCTYLSLEHYLRVPPVTKTWYFNNQPLNMSETIKDLDIATVIKNDYETEGCLQIERATHVNDGLYTLIAVNSLGQFNRSVEAQFHKDVKPIQRPTPRLPKLPPHPSIPSGETITRQPEDSSPTQKSTWNI</sequence>
<dbReference type="OrthoDB" id="3256376at2759"/>
<dbReference type="InterPro" id="IPR013098">
    <property type="entry name" value="Ig_I-set"/>
</dbReference>
<proteinExistence type="predicted"/>
<accession>A0A7R9L5N2</accession>
<dbReference type="PANTHER" id="PTHR45080:SF8">
    <property type="entry name" value="IG-LIKE DOMAIN-CONTAINING PROTEIN"/>
    <property type="match status" value="1"/>
</dbReference>
<protein>
    <recommendedName>
        <fullName evidence="5">Ig-like domain-containing protein</fullName>
    </recommendedName>
</protein>
<keyword evidence="2" id="KW-1015">Disulfide bond</keyword>
<evidence type="ECO:0000256" key="3">
    <source>
        <dbReference type="ARBA" id="ARBA00023319"/>
    </source>
</evidence>
<name>A0A7R9L5N2_9ACAR</name>
<dbReference type="EMBL" id="OC871709">
    <property type="protein sequence ID" value="CAD7635548.1"/>
    <property type="molecule type" value="Genomic_DNA"/>
</dbReference>
<dbReference type="GO" id="GO:0043025">
    <property type="term" value="C:neuronal cell body"/>
    <property type="evidence" value="ECO:0007669"/>
    <property type="project" value="TreeGrafter"/>
</dbReference>
<dbReference type="InterPro" id="IPR013783">
    <property type="entry name" value="Ig-like_fold"/>
</dbReference>
<dbReference type="GO" id="GO:0030424">
    <property type="term" value="C:axon"/>
    <property type="evidence" value="ECO:0007669"/>
    <property type="project" value="TreeGrafter"/>
</dbReference>
<feature type="compositionally biased region" description="Pro residues" evidence="4">
    <location>
        <begin position="213"/>
        <end position="223"/>
    </location>
</feature>